<dbReference type="Proteomes" id="UP000094224">
    <property type="component" value="Unassembled WGS sequence"/>
</dbReference>
<evidence type="ECO:0000256" key="1">
    <source>
        <dbReference type="SAM" id="MobiDB-lite"/>
    </source>
</evidence>
<sequence length="66" mass="7467">MFLTGPVVECCSAATNHAHHTKWKGTHMPNEDGWEPTPIEPDSSLLVRMVFAVFARPLRSHNREKP</sequence>
<evidence type="ECO:0000313" key="3">
    <source>
        <dbReference type="Proteomes" id="UP000094224"/>
    </source>
</evidence>
<feature type="region of interest" description="Disordered" evidence="1">
    <location>
        <begin position="19"/>
        <end position="39"/>
    </location>
</feature>
<dbReference type="EMBL" id="MIHC01000066">
    <property type="protein sequence ID" value="ODR00421.1"/>
    <property type="molecule type" value="Genomic_DNA"/>
</dbReference>
<reference evidence="3" key="1">
    <citation type="submission" date="2016-09" db="EMBL/GenBank/DDBJ databases">
        <authorList>
            <person name="Greninger A.L."/>
            <person name="Jerome K.R."/>
            <person name="Mcnair B."/>
            <person name="Wallis C."/>
            <person name="Fang F."/>
        </authorList>
    </citation>
    <scope>NUCLEOTIDE SEQUENCE [LARGE SCALE GENOMIC DNA]</scope>
    <source>
        <strain evidence="3">BC1_M4</strain>
    </source>
</reference>
<protein>
    <submittedName>
        <fullName evidence="2">Uncharacterized protein</fullName>
    </submittedName>
</protein>
<proteinExistence type="predicted"/>
<keyword evidence="3" id="KW-1185">Reference proteome</keyword>
<organism evidence="2 3">
    <name type="scientific">Mycobacterium sherrisii</name>
    <dbReference type="NCBI Taxonomy" id="243061"/>
    <lineage>
        <taxon>Bacteria</taxon>
        <taxon>Bacillati</taxon>
        <taxon>Actinomycetota</taxon>
        <taxon>Actinomycetes</taxon>
        <taxon>Mycobacteriales</taxon>
        <taxon>Mycobacteriaceae</taxon>
        <taxon>Mycobacterium</taxon>
        <taxon>Mycobacterium simiae complex</taxon>
    </lineage>
</organism>
<gene>
    <name evidence="2" type="ORF">BHQ21_24465</name>
</gene>
<accession>A0A1E3SE61</accession>
<dbReference type="AlphaFoldDB" id="A0A1E3SE61"/>
<comment type="caution">
    <text evidence="2">The sequence shown here is derived from an EMBL/GenBank/DDBJ whole genome shotgun (WGS) entry which is preliminary data.</text>
</comment>
<name>A0A1E3SE61_9MYCO</name>
<evidence type="ECO:0000313" key="2">
    <source>
        <dbReference type="EMBL" id="ODR00421.1"/>
    </source>
</evidence>